<dbReference type="InterPro" id="IPR000182">
    <property type="entry name" value="GNAT_dom"/>
</dbReference>
<name>A0ABP8RBE8_9MYCO</name>
<keyword evidence="3" id="KW-1185">Reference proteome</keyword>
<organism evidence="2 3">
    <name type="scientific">Mycobacterium paraffinicum</name>
    <dbReference type="NCBI Taxonomy" id="53378"/>
    <lineage>
        <taxon>Bacteria</taxon>
        <taxon>Bacillati</taxon>
        <taxon>Actinomycetota</taxon>
        <taxon>Actinomycetes</taxon>
        <taxon>Mycobacteriales</taxon>
        <taxon>Mycobacteriaceae</taxon>
        <taxon>Mycobacterium</taxon>
    </lineage>
</organism>
<feature type="domain" description="N-acetyltransferase" evidence="1">
    <location>
        <begin position="5"/>
        <end position="215"/>
    </location>
</feature>
<accession>A0ABP8RBE8</accession>
<dbReference type="Gene3D" id="3.40.630.30">
    <property type="match status" value="1"/>
</dbReference>
<dbReference type="Proteomes" id="UP001501417">
    <property type="component" value="Unassembled WGS sequence"/>
</dbReference>
<dbReference type="SUPFAM" id="SSF55729">
    <property type="entry name" value="Acyl-CoA N-acyltransferases (Nat)"/>
    <property type="match status" value="1"/>
</dbReference>
<evidence type="ECO:0000259" key="1">
    <source>
        <dbReference type="PROSITE" id="PS51186"/>
    </source>
</evidence>
<dbReference type="PROSITE" id="PS51186">
    <property type="entry name" value="GNAT"/>
    <property type="match status" value="1"/>
</dbReference>
<proteinExistence type="predicted"/>
<gene>
    <name evidence="2" type="ORF">GCM10023161_06350</name>
</gene>
<dbReference type="EMBL" id="BAABGF010000007">
    <property type="protein sequence ID" value="GAA4534314.1"/>
    <property type="molecule type" value="Genomic_DNA"/>
</dbReference>
<evidence type="ECO:0000313" key="2">
    <source>
        <dbReference type="EMBL" id="GAA4534314.1"/>
    </source>
</evidence>
<dbReference type="InterPro" id="IPR016181">
    <property type="entry name" value="Acyl_CoA_acyltransferase"/>
</dbReference>
<dbReference type="Pfam" id="PF13508">
    <property type="entry name" value="Acetyltransf_7"/>
    <property type="match status" value="1"/>
</dbReference>
<evidence type="ECO:0000313" key="3">
    <source>
        <dbReference type="Proteomes" id="UP001501417"/>
    </source>
</evidence>
<dbReference type="CDD" id="cd04301">
    <property type="entry name" value="NAT_SF"/>
    <property type="match status" value="1"/>
</dbReference>
<protein>
    <recommendedName>
        <fullName evidence="1">N-acetyltransferase domain-containing protein</fullName>
    </recommendedName>
</protein>
<reference evidence="3" key="1">
    <citation type="journal article" date="2019" name="Int. J. Syst. Evol. Microbiol.">
        <title>The Global Catalogue of Microorganisms (GCM) 10K type strain sequencing project: providing services to taxonomists for standard genome sequencing and annotation.</title>
        <authorList>
            <consortium name="The Broad Institute Genomics Platform"/>
            <consortium name="The Broad Institute Genome Sequencing Center for Infectious Disease"/>
            <person name="Wu L."/>
            <person name="Ma J."/>
        </authorList>
    </citation>
    <scope>NUCLEOTIDE SEQUENCE [LARGE SCALE GENOMIC DNA]</scope>
    <source>
        <strain evidence="3">JCM 17782</strain>
    </source>
</reference>
<comment type="caution">
    <text evidence="2">The sequence shown here is derived from an EMBL/GenBank/DDBJ whole genome shotgun (WGS) entry which is preliminary data.</text>
</comment>
<sequence>MGSPVKVVAASASDIAELGQWYRLADTEPQDLEGSIAGLAQAHAEGYLGYATGHGPKLDLHRMVSLDFTKWFHARSTVRTLSRKGETIGMLAMGPPRPVWTELATRADAAGAAGQNDQSSALIDQLVVMSFQLAKIYLLGVHPDHQRRGHGSRLIRSALESARQDNLLQVYGQYEGERSGLRQFYEQLGFDVLQQGEQLSLDGVASGITLFPRMTERFFVWQWPAGYSGGITQPAPYQAR</sequence>